<reference evidence="3" key="1">
    <citation type="submission" date="2021-01" db="EMBL/GenBank/DDBJ databases">
        <authorList>
            <person name="Corre E."/>
            <person name="Pelletier E."/>
            <person name="Niang G."/>
            <person name="Scheremetjew M."/>
            <person name="Finn R."/>
            <person name="Kale V."/>
            <person name="Holt S."/>
            <person name="Cochrane G."/>
            <person name="Meng A."/>
            <person name="Brown T."/>
            <person name="Cohen L."/>
        </authorList>
    </citation>
    <scope>NUCLEOTIDE SEQUENCE</scope>
    <source>
        <strain evidence="3">Isolate 1302-5</strain>
    </source>
</reference>
<evidence type="ECO:0000313" key="3">
    <source>
        <dbReference type="EMBL" id="CAE2277025.1"/>
    </source>
</evidence>
<keyword evidence="1" id="KW-0472">Membrane</keyword>
<keyword evidence="1" id="KW-1133">Transmembrane helix</keyword>
<gene>
    <name evidence="2" type="ORF">OAUR00152_LOCUS35455</name>
    <name evidence="3" type="ORF">OAUR00152_LOCUS35456</name>
</gene>
<sequence>MALFLELDSHSNCLANEVFQTGQNPCYILLTIFLVLLFSTFSWIGLCVLANGFLLICKFEWNKFTAWAMVQLTFLLDVGIFHRRVDLRVKKIFVAKSFCCSYV</sequence>
<feature type="transmembrane region" description="Helical" evidence="1">
    <location>
        <begin position="27"/>
        <end position="52"/>
    </location>
</feature>
<dbReference type="AlphaFoldDB" id="A0A6U6JAZ7"/>
<dbReference type="EMBL" id="HBKQ01051389">
    <property type="protein sequence ID" value="CAE2277025.1"/>
    <property type="molecule type" value="Transcribed_RNA"/>
</dbReference>
<proteinExistence type="predicted"/>
<protein>
    <submittedName>
        <fullName evidence="3">Uncharacterized protein</fullName>
    </submittedName>
</protein>
<evidence type="ECO:0000256" key="1">
    <source>
        <dbReference type="SAM" id="Phobius"/>
    </source>
</evidence>
<name>A0A6U6JAZ7_9STRA</name>
<organism evidence="3">
    <name type="scientific">Odontella aurita</name>
    <dbReference type="NCBI Taxonomy" id="265563"/>
    <lineage>
        <taxon>Eukaryota</taxon>
        <taxon>Sar</taxon>
        <taxon>Stramenopiles</taxon>
        <taxon>Ochrophyta</taxon>
        <taxon>Bacillariophyta</taxon>
        <taxon>Mediophyceae</taxon>
        <taxon>Biddulphiophycidae</taxon>
        <taxon>Eupodiscales</taxon>
        <taxon>Odontellaceae</taxon>
        <taxon>Odontella</taxon>
    </lineage>
</organism>
<dbReference type="EMBL" id="HBKQ01051388">
    <property type="protein sequence ID" value="CAE2277023.1"/>
    <property type="molecule type" value="Transcribed_RNA"/>
</dbReference>
<accession>A0A6U6JAZ7</accession>
<evidence type="ECO:0000313" key="2">
    <source>
        <dbReference type="EMBL" id="CAE2277023.1"/>
    </source>
</evidence>
<feature type="transmembrane region" description="Helical" evidence="1">
    <location>
        <begin position="64"/>
        <end position="81"/>
    </location>
</feature>
<keyword evidence="1" id="KW-0812">Transmembrane</keyword>